<gene>
    <name evidence="1" type="ORF">XTALMG727_3913</name>
</gene>
<dbReference type="Proteomes" id="UP000046187">
    <property type="component" value="Unassembled WGS sequence"/>
</dbReference>
<evidence type="ECO:0000313" key="2">
    <source>
        <dbReference type="Proteomes" id="UP000046187"/>
    </source>
</evidence>
<dbReference type="EMBL" id="CXOI01000087">
    <property type="protein sequence ID" value="CTP92857.1"/>
    <property type="molecule type" value="Genomic_DNA"/>
</dbReference>
<reference evidence="2" key="1">
    <citation type="submission" date="2015-07" db="EMBL/GenBank/DDBJ databases">
        <authorList>
            <person name="Wibberg D."/>
        </authorList>
    </citation>
    <scope>NUCLEOTIDE SEQUENCE [LARGE SCALE GENOMIC DNA]</scope>
</reference>
<protein>
    <submittedName>
        <fullName evidence="1">Uncharacterized protein</fullName>
    </submittedName>
</protein>
<dbReference type="AlphaFoldDB" id="A0A0K3A6D4"/>
<evidence type="ECO:0000313" key="1">
    <source>
        <dbReference type="EMBL" id="CTP92857.1"/>
    </source>
</evidence>
<name>A0A0K3A6D4_9XANT</name>
<proteinExistence type="predicted"/>
<organism evidence="1 2">
    <name type="scientific">Xanthomonas graminis pv. arrhenatheri LMG 727</name>
    <dbReference type="NCBI Taxonomy" id="1195923"/>
    <lineage>
        <taxon>Bacteria</taxon>
        <taxon>Pseudomonadati</taxon>
        <taxon>Pseudomonadota</taxon>
        <taxon>Gammaproteobacteria</taxon>
        <taxon>Lysobacterales</taxon>
        <taxon>Lysobacteraceae</taxon>
        <taxon>Xanthomonas</taxon>
        <taxon>Xanthomonas translucens group</taxon>
        <taxon>Xanthomonas graminis</taxon>
    </lineage>
</organism>
<sequence length="30" mass="3387">MTYESNSMDIARRGCQLNKISENLSFGSAY</sequence>
<keyword evidence="2" id="KW-1185">Reference proteome</keyword>
<accession>A0A0K3A6D4</accession>